<feature type="compositionally biased region" description="Basic and acidic residues" evidence="1">
    <location>
        <begin position="95"/>
        <end position="108"/>
    </location>
</feature>
<feature type="region of interest" description="Disordered" evidence="1">
    <location>
        <begin position="92"/>
        <end position="130"/>
    </location>
</feature>
<evidence type="ECO:0000313" key="3">
    <source>
        <dbReference type="Proteomes" id="UP000800041"/>
    </source>
</evidence>
<organism evidence="2 3">
    <name type="scientific">Aulographum hederae CBS 113979</name>
    <dbReference type="NCBI Taxonomy" id="1176131"/>
    <lineage>
        <taxon>Eukaryota</taxon>
        <taxon>Fungi</taxon>
        <taxon>Dikarya</taxon>
        <taxon>Ascomycota</taxon>
        <taxon>Pezizomycotina</taxon>
        <taxon>Dothideomycetes</taxon>
        <taxon>Pleosporomycetidae</taxon>
        <taxon>Aulographales</taxon>
        <taxon>Aulographaceae</taxon>
    </lineage>
</organism>
<dbReference type="AlphaFoldDB" id="A0A6G1H6Y5"/>
<accession>A0A6G1H6Y5</accession>
<evidence type="ECO:0000313" key="2">
    <source>
        <dbReference type="EMBL" id="KAF1988925.1"/>
    </source>
</evidence>
<evidence type="ECO:0000256" key="1">
    <source>
        <dbReference type="SAM" id="MobiDB-lite"/>
    </source>
</evidence>
<dbReference type="Proteomes" id="UP000800041">
    <property type="component" value="Unassembled WGS sequence"/>
</dbReference>
<dbReference type="EMBL" id="ML977147">
    <property type="protein sequence ID" value="KAF1988925.1"/>
    <property type="molecule type" value="Genomic_DNA"/>
</dbReference>
<keyword evidence="3" id="KW-1185">Reference proteome</keyword>
<protein>
    <submittedName>
        <fullName evidence="2">Uncharacterized protein</fullName>
    </submittedName>
</protein>
<proteinExistence type="predicted"/>
<reference evidence="2" key="1">
    <citation type="journal article" date="2020" name="Stud. Mycol.">
        <title>101 Dothideomycetes genomes: a test case for predicting lifestyles and emergence of pathogens.</title>
        <authorList>
            <person name="Haridas S."/>
            <person name="Albert R."/>
            <person name="Binder M."/>
            <person name="Bloem J."/>
            <person name="Labutti K."/>
            <person name="Salamov A."/>
            <person name="Andreopoulos B."/>
            <person name="Baker S."/>
            <person name="Barry K."/>
            <person name="Bills G."/>
            <person name="Bluhm B."/>
            <person name="Cannon C."/>
            <person name="Castanera R."/>
            <person name="Culley D."/>
            <person name="Daum C."/>
            <person name="Ezra D."/>
            <person name="Gonzalez J."/>
            <person name="Henrissat B."/>
            <person name="Kuo A."/>
            <person name="Liang C."/>
            <person name="Lipzen A."/>
            <person name="Lutzoni F."/>
            <person name="Magnuson J."/>
            <person name="Mondo S."/>
            <person name="Nolan M."/>
            <person name="Ohm R."/>
            <person name="Pangilinan J."/>
            <person name="Park H.-J."/>
            <person name="Ramirez L."/>
            <person name="Alfaro M."/>
            <person name="Sun H."/>
            <person name="Tritt A."/>
            <person name="Yoshinaga Y."/>
            <person name="Zwiers L.-H."/>
            <person name="Turgeon B."/>
            <person name="Goodwin S."/>
            <person name="Spatafora J."/>
            <person name="Crous P."/>
            <person name="Grigoriev I."/>
        </authorList>
    </citation>
    <scope>NUCLEOTIDE SEQUENCE</scope>
    <source>
        <strain evidence="2">CBS 113979</strain>
    </source>
</reference>
<gene>
    <name evidence="2" type="ORF">K402DRAFT_22993</name>
</gene>
<feature type="compositionally biased region" description="Basic residues" evidence="1">
    <location>
        <begin position="117"/>
        <end position="128"/>
    </location>
</feature>
<sequence length="175" mass="19582">MAARGHAGRRRLESDNKRLGQSHQRFITEVAPSRGGGSDYEDLEQPISHWRSAKSPSSKHLHSHLHARCIVRDTNLRVEDSPAAPPAKLLAVAEADDHPELMPTRDSDSATDLPNQPRRHQRQHRHQHQPPVQLCIQSTRRAHAGALWSTYVAPQGLSQIQPYSPARLTIIPHSS</sequence>
<name>A0A6G1H6Y5_9PEZI</name>
<feature type="region of interest" description="Disordered" evidence="1">
    <location>
        <begin position="1"/>
        <end position="43"/>
    </location>
</feature>